<dbReference type="InterPro" id="IPR025319">
    <property type="entry name" value="DUF4224"/>
</dbReference>
<proteinExistence type="predicted"/>
<reference evidence="2 3" key="1">
    <citation type="journal article" date="2018" name="Microbes Environ.">
        <title>Comparative Genomic Insights into Endofungal Lifestyles of Two Bacterial Endosymbionts, Mycoavidus cysteinexigens and Burkholderia rhizoxinica.</title>
        <authorList>
            <person name="Sharmin D."/>
            <person name="Guo Y."/>
            <person name="Nishizawa T."/>
            <person name="Ohshima S."/>
            <person name="Sato Y."/>
            <person name="Takashima Y."/>
            <person name="Narisawa K."/>
            <person name="Ohta H."/>
        </authorList>
    </citation>
    <scope>NUCLEOTIDE SEQUENCE [LARGE SCALE GENOMIC DNA]</scope>
    <source>
        <strain evidence="2 3">B1-EB</strain>
    </source>
</reference>
<sequence length="70" mass="7906">MNDTFLKPEELVELTGASFKEKQKETLRKMRVPFYVNANGRAVVARAVIVNPQIVQPATVRAWSPRPVLV</sequence>
<name>A0A2Z6EVG5_9BURK</name>
<dbReference type="AlphaFoldDB" id="A0A2Z6EVG5"/>
<dbReference type="Proteomes" id="UP000282597">
    <property type="component" value="Chromosome"/>
</dbReference>
<keyword evidence="3" id="KW-1185">Reference proteome</keyword>
<dbReference type="RefSeq" id="WP_045361983.1">
    <property type="nucleotide sequence ID" value="NZ_AP018150.1"/>
</dbReference>
<feature type="domain" description="DUF4224" evidence="1">
    <location>
        <begin position="6"/>
        <end position="47"/>
    </location>
</feature>
<gene>
    <name evidence="2" type="ORF">MCB1EB_1273</name>
</gene>
<organism evidence="2 3">
    <name type="scientific">Mycoavidus cysteinexigens</name>
    <dbReference type="NCBI Taxonomy" id="1553431"/>
    <lineage>
        <taxon>Bacteria</taxon>
        <taxon>Pseudomonadati</taxon>
        <taxon>Pseudomonadota</taxon>
        <taxon>Betaproteobacteria</taxon>
        <taxon>Burkholderiales</taxon>
        <taxon>Burkholderiaceae</taxon>
        <taxon>Mycoavidus</taxon>
    </lineage>
</organism>
<evidence type="ECO:0000313" key="2">
    <source>
        <dbReference type="EMBL" id="BBE09434.1"/>
    </source>
</evidence>
<dbReference type="KEGG" id="mcys:MCB1EB_1273"/>
<dbReference type="EMBL" id="AP018150">
    <property type="protein sequence ID" value="BBE09434.1"/>
    <property type="molecule type" value="Genomic_DNA"/>
</dbReference>
<evidence type="ECO:0000259" key="1">
    <source>
        <dbReference type="Pfam" id="PF13986"/>
    </source>
</evidence>
<dbReference type="Pfam" id="PF13986">
    <property type="entry name" value="DUF4224"/>
    <property type="match status" value="1"/>
</dbReference>
<protein>
    <recommendedName>
        <fullName evidence="1">DUF4224 domain-containing protein</fullName>
    </recommendedName>
</protein>
<accession>A0A2Z6EVG5</accession>
<evidence type="ECO:0000313" key="3">
    <source>
        <dbReference type="Proteomes" id="UP000282597"/>
    </source>
</evidence>